<evidence type="ECO:0000313" key="1">
    <source>
        <dbReference type="EMBL" id="QGH72023.1"/>
    </source>
</evidence>
<keyword evidence="2" id="KW-1185">Reference proteome</keyword>
<organism evidence="1 2">
    <name type="scientific">Klebsiella phage N1M2</name>
    <dbReference type="NCBI Taxonomy" id="2664939"/>
    <lineage>
        <taxon>Viruses</taxon>
        <taxon>Duplodnaviria</taxon>
        <taxon>Heunggongvirae</taxon>
        <taxon>Uroviricota</taxon>
        <taxon>Caudoviricetes</taxon>
        <taxon>Chimalliviridae</taxon>
        <taxon>Nimduovirus</taxon>
        <taxon>Nimduovirus N1M2</taxon>
    </lineage>
</organism>
<protein>
    <submittedName>
        <fullName evidence="1">Uncharacterized protein</fullName>
    </submittedName>
</protein>
<dbReference type="Proteomes" id="UP000464669">
    <property type="component" value="Segment"/>
</dbReference>
<proteinExistence type="predicted"/>
<name>A0A6B7ZET5_9CAUD</name>
<gene>
    <name evidence="1" type="ORF">N1M2_160</name>
</gene>
<sequence>MATVRNAMAVDGEVLSNLDPEMVITLDDTSKVEIESKTADSITYKFLGEVAQDTTHTPNLTFIYKDKYKLTVPLSLKQKAKLVLETVDTPISSKVWDSGTTLPFKVMANGQDITSQLVDVKLTPTANIQLGPWDNTKWYIVSDASFAEAKAFKANWTYKLPAEYDPDQTVKTFEGTINAEPYDGVALKATTTATECKAPIGGTTTTVFNVWYKGLPEPAKALKLRSESSNGGPFTFGDSIVNNVDALTIVLNSKPQAGTGDVTIVIGDDTEGVVENVNIVTTTLPGSVYIGGLAIKEIPQEIKGLQGSTHSVKLSVEYDGVAVSNEDLEVTVADESIIKLVGKTATEITWEITKENKTGADVELTQQVDIKYQTQVGEFVQKVISMSEPTASVEWKTQDSDINPMGRNEISFSVKDAAGQPVSGLVFKSLKVKAPNAVINGYSNNIQPGAEPGDYGVVVTTSYNKGVFNITMVLGYPDKDEPLFEIPVKSYSNPGTPVTAQLTPNKLEPYDQTDVELRFLQLRTLGATEPSAIKVDITSATPTDVTIIDNFVATDETGLVFKGKVRSNKENSKASIEFELTEDYNGFPMSWTGVSAELDVTAPTKPRITDLTTKYTMELWDVAPLVYTIKVGGEDVTANVTSVVCDNAEAIKADFEFIQTEDGKWAFKSVTADEKDVITDTAELTFNVKYNETDFALKASVDLETKANSKGIPTDRFKVEIL</sequence>
<accession>A0A6B7ZET5</accession>
<reference evidence="1 2" key="1">
    <citation type="submission" date="2019-11" db="EMBL/GenBank/DDBJ databases">
        <authorList>
            <person name="Lewis R."/>
            <person name="Clooney A.G."/>
            <person name="Stockdale S.R."/>
            <person name="Buttimer C."/>
            <person name="Draper L.A."/>
            <person name="Ross R.P."/>
            <person name="Hill C."/>
        </authorList>
    </citation>
    <scope>NUCLEOTIDE SEQUENCE [LARGE SCALE GENOMIC DNA]</scope>
</reference>
<dbReference type="EMBL" id="MN642089">
    <property type="protein sequence ID" value="QGH72023.1"/>
    <property type="molecule type" value="Genomic_DNA"/>
</dbReference>
<evidence type="ECO:0000313" key="2">
    <source>
        <dbReference type="Proteomes" id="UP000464669"/>
    </source>
</evidence>